<evidence type="ECO:0000313" key="5">
    <source>
        <dbReference type="EMBL" id="BCI64701.1"/>
    </source>
</evidence>
<comment type="similarity">
    <text evidence="1 4">Belongs to the glycerate kinase type-1 family.</text>
</comment>
<dbReference type="PIRSF" id="PIRSF006078">
    <property type="entry name" value="GlxK"/>
    <property type="match status" value="1"/>
</dbReference>
<dbReference type="InterPro" id="IPR018193">
    <property type="entry name" value="Glyc_kinase_flavodox-like_fold"/>
</dbReference>
<dbReference type="PANTHER" id="PTHR21599:SF0">
    <property type="entry name" value="GLYCERATE KINASE"/>
    <property type="match status" value="1"/>
</dbReference>
<keyword evidence="2 4" id="KW-0808">Transferase</keyword>
<evidence type="ECO:0000256" key="1">
    <source>
        <dbReference type="ARBA" id="ARBA00006284"/>
    </source>
</evidence>
<dbReference type="GO" id="GO:0031388">
    <property type="term" value="P:organic acid phosphorylation"/>
    <property type="evidence" value="ECO:0007669"/>
    <property type="project" value="UniProtKB-UniRule"/>
</dbReference>
<organism evidence="5 6">
    <name type="scientific">Coprobacter secundus subsp. similis</name>
    <dbReference type="NCBI Taxonomy" id="2751153"/>
    <lineage>
        <taxon>Bacteria</taxon>
        <taxon>Pseudomonadati</taxon>
        <taxon>Bacteroidota</taxon>
        <taxon>Bacteroidia</taxon>
        <taxon>Bacteroidales</taxon>
        <taxon>Barnesiellaceae</taxon>
        <taxon>Coprobacter</taxon>
    </lineage>
</organism>
<evidence type="ECO:0000256" key="4">
    <source>
        <dbReference type="PIRNR" id="PIRNR006078"/>
    </source>
</evidence>
<dbReference type="AlphaFoldDB" id="A0A7G1I272"/>
<sequence length="409" mass="43494">MCQIYNDYIPLQKLPTASTLSKTGLMKKIVIAPDSFKGSLTSLQVAQAIEEGIHMTLPSAHVIKIPVADGGEGTMHTLIDALHGIYTTCKVYNPLMREITAEYGIIKNSDSYTAIIDMASASGLTLLTEKEKNPLITSTYGTGQLIADAYARGCRHFIIGIGGSATNDAGKGMLEALGCRFLDANGHPLTQGGESLNLLSHIDISGVKASLLRSDFTIICDVNNPLYGESGAAHIFASQKGASFAAIEILDKGLRRFAFCIKKQFGIDIAHTPGAGAAGGMGAAFTTFFNATLKSGIKTILKILDFEKRITGADLIITGEGKIDKQTLMGKLSQGVLFAAQKKSIPVIALGGTIEDRKLLTDAGFLGVFCIQSSAIPLSQAMQPEITAENLKQTTSQIIRLISFNHLIP</sequence>
<dbReference type="PANTHER" id="PTHR21599">
    <property type="entry name" value="GLYCERATE KINASE"/>
    <property type="match status" value="1"/>
</dbReference>
<keyword evidence="3 4" id="KW-0418">Kinase</keyword>
<evidence type="ECO:0000256" key="3">
    <source>
        <dbReference type="ARBA" id="ARBA00022777"/>
    </source>
</evidence>
<evidence type="ECO:0000256" key="2">
    <source>
        <dbReference type="ARBA" id="ARBA00022679"/>
    </source>
</evidence>
<dbReference type="EMBL" id="AP023322">
    <property type="protein sequence ID" value="BCI64701.1"/>
    <property type="molecule type" value="Genomic_DNA"/>
</dbReference>
<dbReference type="Gene3D" id="3.90.1510.10">
    <property type="entry name" value="Glycerate kinase, domain 2"/>
    <property type="match status" value="1"/>
</dbReference>
<name>A0A7G1I272_9BACT</name>
<keyword evidence="6" id="KW-1185">Reference proteome</keyword>
<dbReference type="Pfam" id="PF02595">
    <property type="entry name" value="Gly_kinase"/>
    <property type="match status" value="1"/>
</dbReference>
<dbReference type="InterPro" id="IPR018197">
    <property type="entry name" value="Glycerate_kinase_RE-like"/>
</dbReference>
<reference evidence="6" key="1">
    <citation type="submission" date="2020-07" db="EMBL/GenBank/DDBJ databases">
        <title>Complete genome sequencing of Coprobacter sp. strain 2CBH44.</title>
        <authorList>
            <person name="Sakamoto M."/>
            <person name="Murakami T."/>
            <person name="Mori H."/>
        </authorList>
    </citation>
    <scope>NUCLEOTIDE SEQUENCE [LARGE SCALE GENOMIC DNA]</scope>
    <source>
        <strain evidence="6">2CBH44</strain>
    </source>
</reference>
<dbReference type="NCBIfam" id="TIGR00045">
    <property type="entry name" value="glycerate kinase"/>
    <property type="match status" value="1"/>
</dbReference>
<dbReference type="InterPro" id="IPR036129">
    <property type="entry name" value="Glycerate_kinase_sf"/>
</dbReference>
<proteinExistence type="inferred from homology"/>
<dbReference type="GO" id="GO:0008887">
    <property type="term" value="F:glycerate kinase activity"/>
    <property type="evidence" value="ECO:0007669"/>
    <property type="project" value="UniProtKB-UniRule"/>
</dbReference>
<dbReference type="Proteomes" id="UP000594042">
    <property type="component" value="Chromosome"/>
</dbReference>
<dbReference type="SUPFAM" id="SSF110738">
    <property type="entry name" value="Glycerate kinase I"/>
    <property type="match status" value="1"/>
</dbReference>
<gene>
    <name evidence="5" type="ORF">Cop2CBH44_30540</name>
</gene>
<dbReference type="Gene3D" id="3.40.50.10350">
    <property type="entry name" value="Glycerate kinase, domain 1"/>
    <property type="match status" value="1"/>
</dbReference>
<accession>A0A7G1I272</accession>
<dbReference type="InterPro" id="IPR004381">
    <property type="entry name" value="Glycerate_kinase"/>
</dbReference>
<evidence type="ECO:0000313" key="6">
    <source>
        <dbReference type="Proteomes" id="UP000594042"/>
    </source>
</evidence>
<protein>
    <submittedName>
        <fullName evidence="5">Glycerate kinase</fullName>
    </submittedName>
</protein>
<dbReference type="KEGG" id="copr:Cop2CBH44_30540"/>